<protein>
    <submittedName>
        <fullName evidence="1">Uncharacterized protein</fullName>
    </submittedName>
</protein>
<name>A0ABY1KQT0_9FLAO</name>
<dbReference type="Proteomes" id="UP000185728">
    <property type="component" value="Unassembled WGS sequence"/>
</dbReference>
<comment type="caution">
    <text evidence="1">The sequence shown here is derived from an EMBL/GenBank/DDBJ whole genome shotgun (WGS) entry which is preliminary data.</text>
</comment>
<organism evidence="1 2">
    <name type="scientific">Zobellia uliginosa</name>
    <dbReference type="NCBI Taxonomy" id="143224"/>
    <lineage>
        <taxon>Bacteria</taxon>
        <taxon>Pseudomonadati</taxon>
        <taxon>Bacteroidota</taxon>
        <taxon>Flavobacteriia</taxon>
        <taxon>Flavobacteriales</taxon>
        <taxon>Flavobacteriaceae</taxon>
        <taxon>Zobellia</taxon>
    </lineage>
</organism>
<evidence type="ECO:0000313" key="1">
    <source>
        <dbReference type="EMBL" id="SIS48548.1"/>
    </source>
</evidence>
<proteinExistence type="predicted"/>
<dbReference type="EMBL" id="FTOB01000002">
    <property type="protein sequence ID" value="SIS48548.1"/>
    <property type="molecule type" value="Genomic_DNA"/>
</dbReference>
<accession>A0ABY1KQT0</accession>
<sequence>MSDTLAATTATKFRVRTQKPRSSFIKLDLYVHLKLNPFKNNWLNQWIELNYQTF</sequence>
<gene>
    <name evidence="1" type="ORF">SAMN05421766_102277</name>
</gene>
<reference evidence="1 2" key="1">
    <citation type="submission" date="2017-01" db="EMBL/GenBank/DDBJ databases">
        <authorList>
            <person name="Varghese N."/>
            <person name="Submissions S."/>
        </authorList>
    </citation>
    <scope>NUCLEOTIDE SEQUENCE [LARGE SCALE GENOMIC DNA]</scope>
    <source>
        <strain evidence="1 2">DSM 2061</strain>
    </source>
</reference>
<keyword evidence="2" id="KW-1185">Reference proteome</keyword>
<evidence type="ECO:0000313" key="2">
    <source>
        <dbReference type="Proteomes" id="UP000185728"/>
    </source>
</evidence>